<dbReference type="PANTHER" id="PTHR30154">
    <property type="entry name" value="LEUCINE-RESPONSIVE REGULATORY PROTEIN"/>
    <property type="match status" value="1"/>
</dbReference>
<dbReference type="PROSITE" id="PS50956">
    <property type="entry name" value="HTH_ASNC_2"/>
    <property type="match status" value="1"/>
</dbReference>
<dbReference type="InterPro" id="IPR036390">
    <property type="entry name" value="WH_DNA-bd_sf"/>
</dbReference>
<dbReference type="InterPro" id="IPR036388">
    <property type="entry name" value="WH-like_DNA-bd_sf"/>
</dbReference>
<evidence type="ECO:0000256" key="2">
    <source>
        <dbReference type="ARBA" id="ARBA00023125"/>
    </source>
</evidence>
<evidence type="ECO:0000259" key="4">
    <source>
        <dbReference type="PROSITE" id="PS50956"/>
    </source>
</evidence>
<dbReference type="PRINTS" id="PR00033">
    <property type="entry name" value="HTHASNC"/>
</dbReference>
<dbReference type="InterPro" id="IPR019888">
    <property type="entry name" value="Tscrpt_reg_AsnC-like"/>
</dbReference>
<proteinExistence type="predicted"/>
<dbReference type="InterPro" id="IPR000485">
    <property type="entry name" value="AsnC-type_HTH_dom"/>
</dbReference>
<evidence type="ECO:0000256" key="3">
    <source>
        <dbReference type="ARBA" id="ARBA00023163"/>
    </source>
</evidence>
<dbReference type="Gene3D" id="1.10.10.10">
    <property type="entry name" value="Winged helix-like DNA-binding domain superfamily/Winged helix DNA-binding domain"/>
    <property type="match status" value="2"/>
</dbReference>
<dbReference type="Pfam" id="PF01037">
    <property type="entry name" value="AsnC_trans_reg"/>
    <property type="match status" value="1"/>
</dbReference>
<keyword evidence="6" id="KW-1185">Reference proteome</keyword>
<protein>
    <submittedName>
        <fullName evidence="5">Lrp/AsnC family transcriptional regulator</fullName>
    </submittedName>
</protein>
<organism evidence="5 6">
    <name type="scientific">Umezawaea endophytica</name>
    <dbReference type="NCBI Taxonomy" id="1654476"/>
    <lineage>
        <taxon>Bacteria</taxon>
        <taxon>Bacillati</taxon>
        <taxon>Actinomycetota</taxon>
        <taxon>Actinomycetes</taxon>
        <taxon>Pseudonocardiales</taxon>
        <taxon>Pseudonocardiaceae</taxon>
        <taxon>Umezawaea</taxon>
    </lineage>
</organism>
<dbReference type="AlphaFoldDB" id="A0A9X2VKB3"/>
<dbReference type="GO" id="GO:0043200">
    <property type="term" value="P:response to amino acid"/>
    <property type="evidence" value="ECO:0007669"/>
    <property type="project" value="TreeGrafter"/>
</dbReference>
<feature type="domain" description="HTH asnC-type" evidence="4">
    <location>
        <begin position="181"/>
        <end position="241"/>
    </location>
</feature>
<keyword evidence="1" id="KW-0805">Transcription regulation</keyword>
<dbReference type="PANTHER" id="PTHR30154:SF34">
    <property type="entry name" value="TRANSCRIPTIONAL REGULATOR AZLB"/>
    <property type="match status" value="1"/>
</dbReference>
<dbReference type="SUPFAM" id="SSF46785">
    <property type="entry name" value="Winged helix' DNA-binding domain"/>
    <property type="match status" value="2"/>
</dbReference>
<keyword evidence="2" id="KW-0238">DNA-binding</keyword>
<dbReference type="InterPro" id="IPR019887">
    <property type="entry name" value="Tscrpt_reg_AsnC/Lrp_C"/>
</dbReference>
<dbReference type="InterPro" id="IPR011008">
    <property type="entry name" value="Dimeric_a/b-barrel"/>
</dbReference>
<dbReference type="Proteomes" id="UP001141259">
    <property type="component" value="Unassembled WGS sequence"/>
</dbReference>
<dbReference type="EMBL" id="JANYMP010000005">
    <property type="protein sequence ID" value="MCS7477979.1"/>
    <property type="molecule type" value="Genomic_DNA"/>
</dbReference>
<name>A0A9X2VKB3_9PSEU</name>
<dbReference type="SUPFAM" id="SSF54909">
    <property type="entry name" value="Dimeric alpha+beta barrel"/>
    <property type="match status" value="1"/>
</dbReference>
<reference evidence="5" key="1">
    <citation type="submission" date="2022-08" db="EMBL/GenBank/DDBJ databases">
        <authorList>
            <person name="Tistechok S."/>
            <person name="Samborskyy M."/>
            <person name="Roman I."/>
        </authorList>
    </citation>
    <scope>NUCLEOTIDE SEQUENCE</scope>
    <source>
        <strain evidence="5">DSM 103496</strain>
    </source>
</reference>
<evidence type="ECO:0000256" key="1">
    <source>
        <dbReference type="ARBA" id="ARBA00023015"/>
    </source>
</evidence>
<dbReference type="GO" id="GO:0005829">
    <property type="term" value="C:cytosol"/>
    <property type="evidence" value="ECO:0007669"/>
    <property type="project" value="TreeGrafter"/>
</dbReference>
<keyword evidence="3" id="KW-0804">Transcription</keyword>
<dbReference type="SMART" id="SM00344">
    <property type="entry name" value="HTH_ASNC"/>
    <property type="match status" value="2"/>
</dbReference>
<dbReference type="RefSeq" id="WP_259623480.1">
    <property type="nucleotide sequence ID" value="NZ_JANYMP010000005.1"/>
</dbReference>
<evidence type="ECO:0000313" key="6">
    <source>
        <dbReference type="Proteomes" id="UP001141259"/>
    </source>
</evidence>
<comment type="caution">
    <text evidence="5">The sequence shown here is derived from an EMBL/GenBank/DDBJ whole genome shotgun (WGS) entry which is preliminary data.</text>
</comment>
<dbReference type="GO" id="GO:0043565">
    <property type="term" value="F:sequence-specific DNA binding"/>
    <property type="evidence" value="ECO:0007669"/>
    <property type="project" value="InterPro"/>
</dbReference>
<dbReference type="Gene3D" id="3.30.70.920">
    <property type="match status" value="1"/>
</dbReference>
<dbReference type="Pfam" id="PF13404">
    <property type="entry name" value="HTH_AsnC-type"/>
    <property type="match status" value="2"/>
</dbReference>
<sequence>MIDAMVRESVVLDDVDRGVLTALAVDGRASFARVGEVLGVSDRTVARRYARLCEANLVRLVGDVDARRLGGAEWIVRVRCEQGSAAQVAEALARRDDTRWVNLLSGGTEISASLRSWSATERDELILHRLQRTAPVVAVTAHSVLHVFGGGRQGLDGPGSLTPDQVAALRPVHVGDQATDLADTDRPLLRALALDGRATYPVLAAATGWSQSRVARRIDALRAAGLLSFDVDVDTELLGYRAEARLWASVPPAHLAETGATIAAHPEVAFCAATTGPTNLLISTVCRDSADLYRYLTDRLGGLPHVNAVETAPVIRTVKRVGSPLRTTRAR</sequence>
<evidence type="ECO:0000313" key="5">
    <source>
        <dbReference type="EMBL" id="MCS7477979.1"/>
    </source>
</evidence>
<gene>
    <name evidence="5" type="ORF">NZH93_14035</name>
</gene>
<accession>A0A9X2VKB3</accession>